<sequence>MRHLRRVAGASFEYTLAYSKTNQSAADRPENRKPIEGSAANALRAWLGVSGVTDGRIFRQVRKNGSLGGPLSPSAVRDIVKYRAQLAELPDNYSAHSLHSGFVTEAAAQNVPLADTMAMTGHRSVASVLGYFRPTGMSKAAKLLD</sequence>
<dbReference type="InterPro" id="IPR013762">
    <property type="entry name" value="Integrase-like_cat_sf"/>
</dbReference>
<evidence type="ECO:0000313" key="3">
    <source>
        <dbReference type="EMBL" id="MPM80735.1"/>
    </source>
</evidence>
<dbReference type="EMBL" id="VSSQ01030270">
    <property type="protein sequence ID" value="MPM80735.1"/>
    <property type="molecule type" value="Genomic_DNA"/>
</dbReference>
<dbReference type="SUPFAM" id="SSF56349">
    <property type="entry name" value="DNA breaking-rejoining enzymes"/>
    <property type="match status" value="1"/>
</dbReference>
<feature type="domain" description="Tyr recombinase" evidence="2">
    <location>
        <begin position="1"/>
        <end position="145"/>
    </location>
</feature>
<dbReference type="GO" id="GO:0015074">
    <property type="term" value="P:DNA integration"/>
    <property type="evidence" value="ECO:0007669"/>
    <property type="project" value="InterPro"/>
</dbReference>
<dbReference type="AlphaFoldDB" id="A0A645CV30"/>
<comment type="caution">
    <text evidence="3">The sequence shown here is derived from an EMBL/GenBank/DDBJ whole genome shotgun (WGS) entry which is preliminary data.</text>
</comment>
<gene>
    <name evidence="3" type="ORF">SDC9_127785</name>
</gene>
<name>A0A645CV30_9ZZZZ</name>
<dbReference type="Gene3D" id="1.10.443.10">
    <property type="entry name" value="Intergrase catalytic core"/>
    <property type="match status" value="1"/>
</dbReference>
<organism evidence="3">
    <name type="scientific">bioreactor metagenome</name>
    <dbReference type="NCBI Taxonomy" id="1076179"/>
    <lineage>
        <taxon>unclassified sequences</taxon>
        <taxon>metagenomes</taxon>
        <taxon>ecological metagenomes</taxon>
    </lineage>
</organism>
<dbReference type="InterPro" id="IPR011010">
    <property type="entry name" value="DNA_brk_join_enz"/>
</dbReference>
<proteinExistence type="predicted"/>
<evidence type="ECO:0000259" key="2">
    <source>
        <dbReference type="PROSITE" id="PS51898"/>
    </source>
</evidence>
<dbReference type="PROSITE" id="PS51898">
    <property type="entry name" value="TYR_RECOMBINASE"/>
    <property type="match status" value="1"/>
</dbReference>
<reference evidence="3" key="1">
    <citation type="submission" date="2019-08" db="EMBL/GenBank/DDBJ databases">
        <authorList>
            <person name="Kucharzyk K."/>
            <person name="Murdoch R.W."/>
            <person name="Higgins S."/>
            <person name="Loffler F."/>
        </authorList>
    </citation>
    <scope>NUCLEOTIDE SEQUENCE</scope>
</reference>
<dbReference type="GO" id="GO:0003677">
    <property type="term" value="F:DNA binding"/>
    <property type="evidence" value="ECO:0007669"/>
    <property type="project" value="InterPro"/>
</dbReference>
<protein>
    <recommendedName>
        <fullName evidence="2">Tyr recombinase domain-containing protein</fullName>
    </recommendedName>
</protein>
<dbReference type="InterPro" id="IPR002104">
    <property type="entry name" value="Integrase_catalytic"/>
</dbReference>
<dbReference type="GO" id="GO:0006310">
    <property type="term" value="P:DNA recombination"/>
    <property type="evidence" value="ECO:0007669"/>
    <property type="project" value="UniProtKB-KW"/>
</dbReference>
<accession>A0A645CV30</accession>
<keyword evidence="1" id="KW-0233">DNA recombination</keyword>
<evidence type="ECO:0000256" key="1">
    <source>
        <dbReference type="ARBA" id="ARBA00023172"/>
    </source>
</evidence>